<comment type="caution">
    <text evidence="2">The sequence shown here is derived from an EMBL/GenBank/DDBJ whole genome shotgun (WGS) entry which is preliminary data.</text>
</comment>
<dbReference type="OrthoDB" id="9812327at2"/>
<reference evidence="2 3" key="1">
    <citation type="journal article" date="2015" name="Genome Announc.">
        <title>Draft Genome Sequence of the Terrestrial Cyanobacterium Scytonema millei VB511283, Isolated from Eastern India.</title>
        <authorList>
            <person name="Sen D."/>
            <person name="Chandrababunaidu M.M."/>
            <person name="Singh D."/>
            <person name="Sanghi N."/>
            <person name="Ghorai A."/>
            <person name="Mishra G.P."/>
            <person name="Madduluri M."/>
            <person name="Adhikary S.P."/>
            <person name="Tripathy S."/>
        </authorList>
    </citation>
    <scope>NUCLEOTIDE SEQUENCE [LARGE SCALE GENOMIC DNA]</scope>
    <source>
        <strain evidence="2 3">VB511283</strain>
    </source>
</reference>
<dbReference type="CDD" id="cd00761">
    <property type="entry name" value="Glyco_tranf_GTA_type"/>
    <property type="match status" value="1"/>
</dbReference>
<dbReference type="EMBL" id="JTJC03000002">
    <property type="protein sequence ID" value="NHC34584.1"/>
    <property type="molecule type" value="Genomic_DNA"/>
</dbReference>
<evidence type="ECO:0000313" key="2">
    <source>
        <dbReference type="EMBL" id="NHC34584.1"/>
    </source>
</evidence>
<dbReference type="Proteomes" id="UP000031532">
    <property type="component" value="Unassembled WGS sequence"/>
</dbReference>
<protein>
    <submittedName>
        <fullName evidence="2">Glycosyltransferase family 2 protein</fullName>
    </submittedName>
</protein>
<dbReference type="Gene3D" id="3.90.550.10">
    <property type="entry name" value="Spore Coat Polysaccharide Biosynthesis Protein SpsA, Chain A"/>
    <property type="match status" value="1"/>
</dbReference>
<keyword evidence="3" id="KW-1185">Reference proteome</keyword>
<dbReference type="InterPro" id="IPR029044">
    <property type="entry name" value="Nucleotide-diphossugar_trans"/>
</dbReference>
<proteinExistence type="predicted"/>
<dbReference type="Pfam" id="PF00535">
    <property type="entry name" value="Glycos_transf_2"/>
    <property type="match status" value="1"/>
</dbReference>
<dbReference type="InterPro" id="IPR001173">
    <property type="entry name" value="Glyco_trans_2-like"/>
</dbReference>
<gene>
    <name evidence="2" type="ORF">QH73_0007905</name>
</gene>
<evidence type="ECO:0000313" key="3">
    <source>
        <dbReference type="Proteomes" id="UP000031532"/>
    </source>
</evidence>
<dbReference type="SUPFAM" id="SSF53448">
    <property type="entry name" value="Nucleotide-diphospho-sugar transferases"/>
    <property type="match status" value="1"/>
</dbReference>
<dbReference type="RefSeq" id="WP_039716855.1">
    <property type="nucleotide sequence ID" value="NZ_JTJC03000002.1"/>
</dbReference>
<accession>A0A9X5E3R9</accession>
<evidence type="ECO:0000259" key="1">
    <source>
        <dbReference type="Pfam" id="PF00535"/>
    </source>
</evidence>
<dbReference type="AlphaFoldDB" id="A0A9X5E3R9"/>
<name>A0A9X5E3R9_9CYAN</name>
<sequence length="341" mass="38803">MKLVTIIIPVYQVEKYIAKTINSVLAQTYKNFELLIIDDGSTDRSYEICQQFTDPRIQIIRQPNQGVAAARNTGIRQAQGDYVALLDGDDLWVPHKLEKHVEHLDKSPNVGLSFSRSAFIDEADKPLSIYQMSKLTDITPLDLLCRTPIGNGSVPVIRKELLEAIKFVEPGSGEVSYFNCDRSLHPSEDVECWLRMMLKTDWQIEGLAEALTLYRVNPKGFSAQLYKKLSSWETMLETARAYTSPEMMAEWEKPAMAYQLRHLARRAVTLSAGSTAVEFSHKALSTYRSILFEEPRRTVMTLAAAYLLWLLPNSTYHQIQSLALQITGSNQKRRILQEVKE</sequence>
<dbReference type="GO" id="GO:0016758">
    <property type="term" value="F:hexosyltransferase activity"/>
    <property type="evidence" value="ECO:0007669"/>
    <property type="project" value="UniProtKB-ARBA"/>
</dbReference>
<organism evidence="2 3">
    <name type="scientific">Scytonema millei VB511283</name>
    <dbReference type="NCBI Taxonomy" id="1245923"/>
    <lineage>
        <taxon>Bacteria</taxon>
        <taxon>Bacillati</taxon>
        <taxon>Cyanobacteriota</taxon>
        <taxon>Cyanophyceae</taxon>
        <taxon>Nostocales</taxon>
        <taxon>Scytonemataceae</taxon>
        <taxon>Scytonema</taxon>
    </lineage>
</organism>
<dbReference type="PANTHER" id="PTHR22916">
    <property type="entry name" value="GLYCOSYLTRANSFERASE"/>
    <property type="match status" value="1"/>
</dbReference>
<dbReference type="PANTHER" id="PTHR22916:SF3">
    <property type="entry name" value="UDP-GLCNAC:BETAGAL BETA-1,3-N-ACETYLGLUCOSAMINYLTRANSFERASE-LIKE PROTEIN 1"/>
    <property type="match status" value="1"/>
</dbReference>
<feature type="domain" description="Glycosyltransferase 2-like" evidence="1">
    <location>
        <begin position="5"/>
        <end position="141"/>
    </location>
</feature>